<proteinExistence type="predicted"/>
<dbReference type="InterPro" id="IPR036770">
    <property type="entry name" value="Ankyrin_rpt-contain_sf"/>
</dbReference>
<dbReference type="Proteomes" id="UP000053593">
    <property type="component" value="Unassembled WGS sequence"/>
</dbReference>
<dbReference type="OrthoDB" id="194358at2759"/>
<dbReference type="SUPFAM" id="SSF48403">
    <property type="entry name" value="Ankyrin repeat"/>
    <property type="match status" value="1"/>
</dbReference>
<accession>A0A0D0CN94</accession>
<evidence type="ECO:0000313" key="2">
    <source>
        <dbReference type="EMBL" id="KIK56733.1"/>
    </source>
</evidence>
<reference evidence="2 3" key="1">
    <citation type="submission" date="2014-04" db="EMBL/GenBank/DDBJ databases">
        <title>Evolutionary Origins and Diversification of the Mycorrhizal Mutualists.</title>
        <authorList>
            <consortium name="DOE Joint Genome Institute"/>
            <consortium name="Mycorrhizal Genomics Consortium"/>
            <person name="Kohler A."/>
            <person name="Kuo A."/>
            <person name="Nagy L.G."/>
            <person name="Floudas D."/>
            <person name="Copeland A."/>
            <person name="Barry K.W."/>
            <person name="Cichocki N."/>
            <person name="Veneault-Fourrey C."/>
            <person name="LaButti K."/>
            <person name="Lindquist E.A."/>
            <person name="Lipzen A."/>
            <person name="Lundell T."/>
            <person name="Morin E."/>
            <person name="Murat C."/>
            <person name="Riley R."/>
            <person name="Ohm R."/>
            <person name="Sun H."/>
            <person name="Tunlid A."/>
            <person name="Henrissat B."/>
            <person name="Grigoriev I.V."/>
            <person name="Hibbett D.S."/>
            <person name="Martin F."/>
        </authorList>
    </citation>
    <scope>NUCLEOTIDE SEQUENCE [LARGE SCALE GENOMIC DNA]</scope>
    <source>
        <strain evidence="2 3">FD-317 M1</strain>
    </source>
</reference>
<dbReference type="InterPro" id="IPR002110">
    <property type="entry name" value="Ankyrin_rpt"/>
</dbReference>
<feature type="repeat" description="ANK" evidence="1">
    <location>
        <begin position="136"/>
        <end position="168"/>
    </location>
</feature>
<sequence length="188" mass="21752">MSAQVKNMFDINEQLADDMIAQACIIYIMHVADRKEMKYGFEELHLWDYACQYWLVHARCIEEKQQASPLESLTKKILMDSSNSFLLWRRQYESNQTWGNEWRIGTALYYAAENGLEKTVENILMEKRDVNAQGGRYGNALQAAVQKGNKAVVKLLVENGADMGMHSRQLCRKAMKLLSSCWLKMVQM</sequence>
<gene>
    <name evidence="2" type="ORF">GYMLUDRAFT_777945</name>
</gene>
<name>A0A0D0CN94_9AGAR</name>
<dbReference type="PROSITE" id="PS50088">
    <property type="entry name" value="ANK_REPEAT"/>
    <property type="match status" value="1"/>
</dbReference>
<dbReference type="Pfam" id="PF12796">
    <property type="entry name" value="Ank_2"/>
    <property type="match status" value="1"/>
</dbReference>
<organism evidence="2 3">
    <name type="scientific">Collybiopsis luxurians FD-317 M1</name>
    <dbReference type="NCBI Taxonomy" id="944289"/>
    <lineage>
        <taxon>Eukaryota</taxon>
        <taxon>Fungi</taxon>
        <taxon>Dikarya</taxon>
        <taxon>Basidiomycota</taxon>
        <taxon>Agaricomycotina</taxon>
        <taxon>Agaricomycetes</taxon>
        <taxon>Agaricomycetidae</taxon>
        <taxon>Agaricales</taxon>
        <taxon>Marasmiineae</taxon>
        <taxon>Omphalotaceae</taxon>
        <taxon>Collybiopsis</taxon>
        <taxon>Collybiopsis luxurians</taxon>
    </lineage>
</organism>
<dbReference type="HOGENOM" id="CLU_1441206_0_0_1"/>
<dbReference type="PROSITE" id="PS50297">
    <property type="entry name" value="ANK_REP_REGION"/>
    <property type="match status" value="1"/>
</dbReference>
<protein>
    <submittedName>
        <fullName evidence="2">Uncharacterized protein</fullName>
    </submittedName>
</protein>
<dbReference type="EMBL" id="KN834795">
    <property type="protein sequence ID" value="KIK56733.1"/>
    <property type="molecule type" value="Genomic_DNA"/>
</dbReference>
<dbReference type="Gene3D" id="1.25.40.20">
    <property type="entry name" value="Ankyrin repeat-containing domain"/>
    <property type="match status" value="1"/>
</dbReference>
<keyword evidence="3" id="KW-1185">Reference proteome</keyword>
<dbReference type="AlphaFoldDB" id="A0A0D0CN94"/>
<evidence type="ECO:0000256" key="1">
    <source>
        <dbReference type="PROSITE-ProRule" id="PRU00023"/>
    </source>
</evidence>
<keyword evidence="1" id="KW-0040">ANK repeat</keyword>
<evidence type="ECO:0000313" key="3">
    <source>
        <dbReference type="Proteomes" id="UP000053593"/>
    </source>
</evidence>
<dbReference type="SMART" id="SM00248">
    <property type="entry name" value="ANK"/>
    <property type="match status" value="2"/>
</dbReference>